<dbReference type="PANTHER" id="PTHR45661:SF3">
    <property type="entry name" value="IG-LIKE DOMAIN-CONTAINING PROTEIN"/>
    <property type="match status" value="1"/>
</dbReference>
<comment type="subcellular location">
    <subcellularLocation>
        <location evidence="1">Cell envelope</location>
    </subcellularLocation>
</comment>
<feature type="domain" description="Bacterial repeat" evidence="2">
    <location>
        <begin position="375"/>
        <end position="446"/>
    </location>
</feature>
<dbReference type="SUPFAM" id="SSF49313">
    <property type="entry name" value="Cadherin-like"/>
    <property type="match status" value="1"/>
</dbReference>
<reference evidence="3" key="1">
    <citation type="submission" date="2020-05" db="EMBL/GenBank/DDBJ databases">
        <authorList>
            <person name="Chiriac C."/>
            <person name="Salcher M."/>
            <person name="Ghai R."/>
            <person name="Kavagutti S V."/>
        </authorList>
    </citation>
    <scope>NUCLEOTIDE SEQUENCE</scope>
</reference>
<dbReference type="GO" id="GO:0016020">
    <property type="term" value="C:membrane"/>
    <property type="evidence" value="ECO:0007669"/>
    <property type="project" value="InterPro"/>
</dbReference>
<dbReference type="InterPro" id="IPR026906">
    <property type="entry name" value="LRR_5"/>
</dbReference>
<protein>
    <submittedName>
        <fullName evidence="3">Unannotated protein</fullName>
    </submittedName>
</protein>
<dbReference type="PANTHER" id="PTHR45661">
    <property type="entry name" value="SURFACE ANTIGEN"/>
    <property type="match status" value="1"/>
</dbReference>
<dbReference type="InterPro" id="IPR013378">
    <property type="entry name" value="InlB-like_B-rpt"/>
</dbReference>
<gene>
    <name evidence="3" type="ORF">UFOPK3243_00447</name>
</gene>
<dbReference type="Pfam" id="PF18998">
    <property type="entry name" value="Flg_new_2"/>
    <property type="match status" value="1"/>
</dbReference>
<dbReference type="Pfam" id="PF09479">
    <property type="entry name" value="Flg_new"/>
    <property type="match status" value="3"/>
</dbReference>
<dbReference type="Pfam" id="PF13306">
    <property type="entry name" value="LRR_5"/>
    <property type="match status" value="1"/>
</dbReference>
<dbReference type="InterPro" id="IPR042229">
    <property type="entry name" value="Listeria/Bacterioides_rpt_sf"/>
</dbReference>
<dbReference type="Gene3D" id="2.60.40.10">
    <property type="entry name" value="Immunoglobulins"/>
    <property type="match status" value="1"/>
</dbReference>
<dbReference type="InterPro" id="IPR053139">
    <property type="entry name" value="Surface_bspA-like"/>
</dbReference>
<dbReference type="Gene3D" id="3.80.10.10">
    <property type="entry name" value="Ribonuclease Inhibitor"/>
    <property type="match status" value="1"/>
</dbReference>
<evidence type="ECO:0000313" key="3">
    <source>
        <dbReference type="EMBL" id="CAB4841485.1"/>
    </source>
</evidence>
<dbReference type="NCBIfam" id="TIGR02543">
    <property type="entry name" value="List_Bact_rpt"/>
    <property type="match status" value="1"/>
</dbReference>
<organism evidence="3">
    <name type="scientific">freshwater metagenome</name>
    <dbReference type="NCBI Taxonomy" id="449393"/>
    <lineage>
        <taxon>unclassified sequences</taxon>
        <taxon>metagenomes</taxon>
        <taxon>ecological metagenomes</taxon>
    </lineage>
</organism>
<proteinExistence type="predicted"/>
<name>A0A6J7B8Z1_9ZZZZ</name>
<accession>A0A6J7B8Z1</accession>
<dbReference type="GO" id="GO:0005509">
    <property type="term" value="F:calcium ion binding"/>
    <property type="evidence" value="ECO:0007669"/>
    <property type="project" value="InterPro"/>
</dbReference>
<dbReference type="InterPro" id="IPR032675">
    <property type="entry name" value="LRR_dom_sf"/>
</dbReference>
<dbReference type="Gene3D" id="3.40.50.12480">
    <property type="match status" value="1"/>
</dbReference>
<dbReference type="Gene3D" id="2.60.40.4270">
    <property type="entry name" value="Listeria-Bacteroides repeat domain"/>
    <property type="match status" value="3"/>
</dbReference>
<evidence type="ECO:0000256" key="1">
    <source>
        <dbReference type="ARBA" id="ARBA00004196"/>
    </source>
</evidence>
<dbReference type="GO" id="GO:0030313">
    <property type="term" value="C:cell envelope"/>
    <property type="evidence" value="ECO:0007669"/>
    <property type="project" value="UniProtKB-SubCell"/>
</dbReference>
<dbReference type="SUPFAM" id="SSF52058">
    <property type="entry name" value="L domain-like"/>
    <property type="match status" value="1"/>
</dbReference>
<dbReference type="Pfam" id="PF05345">
    <property type="entry name" value="He_PIG"/>
    <property type="match status" value="1"/>
</dbReference>
<sequence>MLVQSRTLRATFLFAVLISLLPIVAISSASPSNAVECYVVDPSDQFSIIGPGTCTGEITIPDEITSIATGAFDGNVHPNSVTKINFNVTSALETISSSAFSDSPITEIYIPPSVTYIGSYAFTWSALQKITFDPDSQLTSIEPGVFDNSSIYSIILPVSVKSIGAGAFNRSGLASITLPSGLETIGANAFASNLGSSLESITIPSSVTSIGDNAFSGSALTSITFIDPTLLVFHTPSTLMNVIHAGTGGVLAWNDAANGTGFDYTSQLQSDSISFPSGAITLHALWTHTVTLKNNYDVAITDETQTSFMSTSLKGNSYARSGYSFEKWNTKADGSGTSYLNLASYPFATDQNLYAQWTPVVVANRSVMYELGYVGGTAPTQAPVAQGSSFVVAADPVRADYLFTGWTPGSGGIPTEGTVYRGPSVGAPTNFTVGDTDVILTANWESTKHPIVRQLFNNTTASNELWSFFGDSRHTGTDVVPGWCAVVGSGINPSTWVVKSVTHQSQSESFVFSNSITVGGGGYSLSPDPSIFFTSGETQSVNLGTAIANTAISNTRCEANLFTIYPQLPSPLSFDTSTGTISGTPTAAQSNTAYTLTAERWVDINGDLDLAGTRIGYSTATFNLEVLAPHTVTYLGGEGSSGTAPSQGDVATDESFTIANNTFTKAGYTFMHWILGENEATLNPSDSYTASTADIYLTASWIADPHTITYLSGNALGLVPTQSAVTTGNSFIVASASGLTKVGSIFRAWNDGRNDYAVGDSYTVFITDETLTALWTAINYLVTFKTDGGSTVSQITFNFGNSISAPTPPTKSGYQFLGWSLSEYGSRINFPYTPTSAANLILFASWVKNPPVAVNQSPLSISNSSLMVTVGQNVKISTQGGSGSGVLTFIATGSGCSMLGNILSASRATTCIVIAYKAASTGYLAATSPSKSFVFTYSARTPTFSKGIKTATTFRFQITNYSADFQYAISTNRGTITRGTPTLANLPITISGLNASTIKSLVVTVTVTRVGYQTGTGSIKGSD</sequence>
<dbReference type="InterPro" id="IPR015919">
    <property type="entry name" value="Cadherin-like_sf"/>
</dbReference>
<dbReference type="InterPro" id="IPR044060">
    <property type="entry name" value="Bacterial_rp_domain"/>
</dbReference>
<evidence type="ECO:0000259" key="2">
    <source>
        <dbReference type="Pfam" id="PF18998"/>
    </source>
</evidence>
<dbReference type="EMBL" id="CAFAZZ010000030">
    <property type="protein sequence ID" value="CAB4841485.1"/>
    <property type="molecule type" value="Genomic_DNA"/>
</dbReference>
<dbReference type="AlphaFoldDB" id="A0A6J7B8Z1"/>
<dbReference type="InterPro" id="IPR013783">
    <property type="entry name" value="Ig-like_fold"/>
</dbReference>